<protein>
    <recommendedName>
        <fullName evidence="4">Competence protein ComGF</fullName>
    </recommendedName>
</protein>
<dbReference type="InterPro" id="IPR016977">
    <property type="entry name" value="ComGF"/>
</dbReference>
<dbReference type="RefSeq" id="WP_338617946.1">
    <property type="nucleotide sequence ID" value="NZ_AP028127.1"/>
</dbReference>
<keyword evidence="1" id="KW-1133">Transmembrane helix</keyword>
<keyword evidence="1" id="KW-0472">Membrane</keyword>
<feature type="transmembrane region" description="Helical" evidence="1">
    <location>
        <begin position="20"/>
        <end position="40"/>
    </location>
</feature>
<dbReference type="Proteomes" id="UP001432099">
    <property type="component" value="Chromosome"/>
</dbReference>
<keyword evidence="1" id="KW-0812">Transmembrane</keyword>
<gene>
    <name evidence="2" type="ORF">T23_07750</name>
</gene>
<organism evidence="2 3">
    <name type="scientific">Turicibacter faecis</name>
    <dbReference type="NCBI Taxonomy" id="2963365"/>
    <lineage>
        <taxon>Bacteria</taxon>
        <taxon>Bacillati</taxon>
        <taxon>Bacillota</taxon>
        <taxon>Erysipelotrichia</taxon>
        <taxon>Erysipelotrichales</taxon>
        <taxon>Turicibacteraceae</taxon>
        <taxon>Turicibacter</taxon>
    </lineage>
</organism>
<evidence type="ECO:0000313" key="2">
    <source>
        <dbReference type="EMBL" id="BEH90673.1"/>
    </source>
</evidence>
<evidence type="ECO:0000256" key="1">
    <source>
        <dbReference type="SAM" id="Phobius"/>
    </source>
</evidence>
<evidence type="ECO:0008006" key="4">
    <source>
        <dbReference type="Google" id="ProtNLM"/>
    </source>
</evidence>
<reference evidence="2" key="1">
    <citation type="journal article" date="2024" name="Int. J. Syst. Evol. Microbiol.">
        <title>Turicibacter faecis sp. nov., isolated from faeces of heart failure mouse model.</title>
        <authorList>
            <person name="Imamura Y."/>
            <person name="Motooka D."/>
            <person name="Nakajima Y."/>
            <person name="Ito S."/>
            <person name="Kitakaze M."/>
            <person name="Iida T."/>
            <person name="Nakamura S."/>
        </authorList>
    </citation>
    <scope>NUCLEOTIDE SEQUENCE</scope>
    <source>
        <strain evidence="2">TC023</strain>
    </source>
</reference>
<evidence type="ECO:0000313" key="3">
    <source>
        <dbReference type="Proteomes" id="UP001432099"/>
    </source>
</evidence>
<accession>A0ABN6ZFT8</accession>
<proteinExistence type="predicted"/>
<keyword evidence="3" id="KW-1185">Reference proteome</keyword>
<dbReference type="Pfam" id="PF15980">
    <property type="entry name" value="ComGF"/>
    <property type="match status" value="1"/>
</dbReference>
<name>A0ABN6ZFT8_9FIRM</name>
<sequence length="164" mass="18949">MNKKFVYSLSNHGFLLVEHLIGLVITALLTLLILRLFPLIKTYQTDLDRVSHEEITTLRARLQKEAQHALRFDISGEKLTLYLESGKQSTYFISNHRLMRQVDGKGGEVALYHCDQLDITQHHDQSVTLTLRTKNNSYSIYLTSHRFPLQPLNEDQVDETEVPV</sequence>
<dbReference type="EMBL" id="AP028127">
    <property type="protein sequence ID" value="BEH90673.1"/>
    <property type="molecule type" value="Genomic_DNA"/>
</dbReference>